<accession>A0A8X6L7J8</accession>
<dbReference type="AlphaFoldDB" id="A0A8X6L7J8"/>
<reference evidence="1" key="1">
    <citation type="submission" date="2020-07" db="EMBL/GenBank/DDBJ databases">
        <title>Multicomponent nature underlies the extraordinary mechanical properties of spider dragline silk.</title>
        <authorList>
            <person name="Kono N."/>
            <person name="Nakamura H."/>
            <person name="Mori M."/>
            <person name="Yoshida Y."/>
            <person name="Ohtoshi R."/>
            <person name="Malay A.D."/>
            <person name="Moran D.A.P."/>
            <person name="Tomita M."/>
            <person name="Numata K."/>
            <person name="Arakawa K."/>
        </authorList>
    </citation>
    <scope>NUCLEOTIDE SEQUENCE</scope>
</reference>
<keyword evidence="2" id="KW-1185">Reference proteome</keyword>
<dbReference type="EMBL" id="BMAO01034849">
    <property type="protein sequence ID" value="GFQ99409.1"/>
    <property type="molecule type" value="Genomic_DNA"/>
</dbReference>
<dbReference type="Proteomes" id="UP000887116">
    <property type="component" value="Unassembled WGS sequence"/>
</dbReference>
<protein>
    <submittedName>
        <fullName evidence="1">Uncharacterized protein</fullName>
    </submittedName>
</protein>
<gene>
    <name evidence="1" type="ORF">TNCT_287851</name>
</gene>
<evidence type="ECO:0000313" key="1">
    <source>
        <dbReference type="EMBL" id="GFQ99409.1"/>
    </source>
</evidence>
<evidence type="ECO:0000313" key="2">
    <source>
        <dbReference type="Proteomes" id="UP000887116"/>
    </source>
</evidence>
<name>A0A8X6L7J8_TRICU</name>
<comment type="caution">
    <text evidence="1">The sequence shown here is derived from an EMBL/GenBank/DDBJ whole genome shotgun (WGS) entry which is preliminary data.</text>
</comment>
<sequence>MAALFRVKMDGVLTSFEVILKLQEIELATEPGKTMTDVLQVNLRLIEYLGNVYDPTENNHLQKESL</sequence>
<organism evidence="1 2">
    <name type="scientific">Trichonephila clavata</name>
    <name type="common">Joro spider</name>
    <name type="synonym">Nephila clavata</name>
    <dbReference type="NCBI Taxonomy" id="2740835"/>
    <lineage>
        <taxon>Eukaryota</taxon>
        <taxon>Metazoa</taxon>
        <taxon>Ecdysozoa</taxon>
        <taxon>Arthropoda</taxon>
        <taxon>Chelicerata</taxon>
        <taxon>Arachnida</taxon>
        <taxon>Araneae</taxon>
        <taxon>Araneomorphae</taxon>
        <taxon>Entelegynae</taxon>
        <taxon>Araneoidea</taxon>
        <taxon>Nephilidae</taxon>
        <taxon>Trichonephila</taxon>
    </lineage>
</organism>
<proteinExistence type="predicted"/>